<keyword evidence="2" id="KW-1185">Reference proteome</keyword>
<sequence>MGDEHKVLTLVVPGVLSSLGGLGRGHHFPDNSLPPCHEHHWGRRVTGLLRASFLTSPRGVETQVHGRIFTTLPHPPPPTHQFTGKWNLYRGGKGEISNSYNKQWIPNTLNRIKKYML</sequence>
<protein>
    <submittedName>
        <fullName evidence="1">Uncharacterized protein</fullName>
    </submittedName>
</protein>
<evidence type="ECO:0000313" key="2">
    <source>
        <dbReference type="Proteomes" id="UP001152798"/>
    </source>
</evidence>
<evidence type="ECO:0000313" key="1">
    <source>
        <dbReference type="EMBL" id="CAH1396258.1"/>
    </source>
</evidence>
<dbReference type="Proteomes" id="UP001152798">
    <property type="component" value="Chromosome 3"/>
</dbReference>
<dbReference type="AlphaFoldDB" id="A0A9P0H6E4"/>
<gene>
    <name evidence="1" type="ORF">NEZAVI_LOCUS6362</name>
</gene>
<name>A0A9P0H6E4_NEZVI</name>
<reference evidence="1" key="1">
    <citation type="submission" date="2022-01" db="EMBL/GenBank/DDBJ databases">
        <authorList>
            <person name="King R."/>
        </authorList>
    </citation>
    <scope>NUCLEOTIDE SEQUENCE</scope>
</reference>
<dbReference type="EMBL" id="OV725079">
    <property type="protein sequence ID" value="CAH1396258.1"/>
    <property type="molecule type" value="Genomic_DNA"/>
</dbReference>
<proteinExistence type="predicted"/>
<accession>A0A9P0H6E4</accession>
<organism evidence="1 2">
    <name type="scientific">Nezara viridula</name>
    <name type="common">Southern green stink bug</name>
    <name type="synonym">Cimex viridulus</name>
    <dbReference type="NCBI Taxonomy" id="85310"/>
    <lineage>
        <taxon>Eukaryota</taxon>
        <taxon>Metazoa</taxon>
        <taxon>Ecdysozoa</taxon>
        <taxon>Arthropoda</taxon>
        <taxon>Hexapoda</taxon>
        <taxon>Insecta</taxon>
        <taxon>Pterygota</taxon>
        <taxon>Neoptera</taxon>
        <taxon>Paraneoptera</taxon>
        <taxon>Hemiptera</taxon>
        <taxon>Heteroptera</taxon>
        <taxon>Panheteroptera</taxon>
        <taxon>Pentatomomorpha</taxon>
        <taxon>Pentatomoidea</taxon>
        <taxon>Pentatomidae</taxon>
        <taxon>Pentatominae</taxon>
        <taxon>Nezara</taxon>
    </lineage>
</organism>